<dbReference type="Proteomes" id="UP000268469">
    <property type="component" value="Unassembled WGS sequence"/>
</dbReference>
<comment type="caution">
    <text evidence="8">The sequence shown here is derived from an EMBL/GenBank/DDBJ whole genome shotgun (WGS) entry which is preliminary data.</text>
</comment>
<name>A0A660SL66_UNCW3</name>
<evidence type="ECO:0000256" key="3">
    <source>
        <dbReference type="ARBA" id="ARBA00022475"/>
    </source>
</evidence>
<reference evidence="8 9" key="1">
    <citation type="submission" date="2018-06" db="EMBL/GenBank/DDBJ databases">
        <title>Extensive metabolic versatility and redundancy in microbially diverse, dynamic hydrothermal sediments.</title>
        <authorList>
            <person name="Dombrowski N."/>
            <person name="Teske A."/>
            <person name="Baker B.J."/>
        </authorList>
    </citation>
    <scope>NUCLEOTIDE SEQUENCE [LARGE SCALE GENOMIC DNA]</scope>
    <source>
        <strain evidence="8">B36_G15</strain>
    </source>
</reference>
<dbReference type="AlphaFoldDB" id="A0A660SL66"/>
<sequence length="164" mass="17966">MKKDLILLGILLTVAIVMLSIFPARREVVITTSWRFFYEMIMILPAVMVLVGLFNVFVPRTIVVQYLGQSAGIKVVFLGILIGALPTGPLYMAFPVASALLRKGAKVSGVIAFLSAWGCIKVPQEMVELQFLGPRFMVARLILTIIFVIIMGLVVERLVGGKDG</sequence>
<organism evidence="8 9">
    <name type="scientific">candidate division WOR-3 bacterium</name>
    <dbReference type="NCBI Taxonomy" id="2052148"/>
    <lineage>
        <taxon>Bacteria</taxon>
        <taxon>Bacteria division WOR-3</taxon>
    </lineage>
</organism>
<dbReference type="InterPro" id="IPR005524">
    <property type="entry name" value="DUF318"/>
</dbReference>
<protein>
    <recommendedName>
        <fullName evidence="10">Permease</fullName>
    </recommendedName>
</protein>
<evidence type="ECO:0000256" key="7">
    <source>
        <dbReference type="SAM" id="Phobius"/>
    </source>
</evidence>
<comment type="similarity">
    <text evidence="2">Belongs to the UPF0718 family.</text>
</comment>
<evidence type="ECO:0000256" key="1">
    <source>
        <dbReference type="ARBA" id="ARBA00004651"/>
    </source>
</evidence>
<feature type="transmembrane region" description="Helical" evidence="7">
    <location>
        <begin position="71"/>
        <end position="94"/>
    </location>
</feature>
<feature type="transmembrane region" description="Helical" evidence="7">
    <location>
        <begin position="136"/>
        <end position="155"/>
    </location>
</feature>
<evidence type="ECO:0000256" key="6">
    <source>
        <dbReference type="ARBA" id="ARBA00023136"/>
    </source>
</evidence>
<evidence type="ECO:0000256" key="2">
    <source>
        <dbReference type="ARBA" id="ARBA00006386"/>
    </source>
</evidence>
<gene>
    <name evidence="8" type="ORF">DRP53_04090</name>
</gene>
<dbReference type="GO" id="GO:0005886">
    <property type="term" value="C:plasma membrane"/>
    <property type="evidence" value="ECO:0007669"/>
    <property type="project" value="UniProtKB-SubCell"/>
</dbReference>
<accession>A0A660SL66</accession>
<dbReference type="EMBL" id="QNBE01000030">
    <property type="protein sequence ID" value="RKX70690.1"/>
    <property type="molecule type" value="Genomic_DNA"/>
</dbReference>
<evidence type="ECO:0000256" key="4">
    <source>
        <dbReference type="ARBA" id="ARBA00022692"/>
    </source>
</evidence>
<comment type="subcellular location">
    <subcellularLocation>
        <location evidence="1">Cell membrane</location>
        <topology evidence="1">Multi-pass membrane protein</topology>
    </subcellularLocation>
</comment>
<evidence type="ECO:0000256" key="5">
    <source>
        <dbReference type="ARBA" id="ARBA00022989"/>
    </source>
</evidence>
<keyword evidence="3" id="KW-1003">Cell membrane</keyword>
<keyword evidence="6 7" id="KW-0472">Membrane</keyword>
<evidence type="ECO:0000313" key="8">
    <source>
        <dbReference type="EMBL" id="RKX70690.1"/>
    </source>
</evidence>
<keyword evidence="5 7" id="KW-1133">Transmembrane helix</keyword>
<evidence type="ECO:0000313" key="9">
    <source>
        <dbReference type="Proteomes" id="UP000268469"/>
    </source>
</evidence>
<keyword evidence="4 7" id="KW-0812">Transmembrane</keyword>
<proteinExistence type="inferred from homology"/>
<evidence type="ECO:0008006" key="10">
    <source>
        <dbReference type="Google" id="ProtNLM"/>
    </source>
</evidence>
<dbReference type="Pfam" id="PF03773">
    <property type="entry name" value="ArsP_1"/>
    <property type="match status" value="1"/>
</dbReference>
<feature type="transmembrane region" description="Helical" evidence="7">
    <location>
        <begin position="36"/>
        <end position="59"/>
    </location>
</feature>